<dbReference type="InterPro" id="IPR000014">
    <property type="entry name" value="PAS"/>
</dbReference>
<feature type="domain" description="PAC" evidence="3">
    <location>
        <begin position="762"/>
        <end position="815"/>
    </location>
</feature>
<dbReference type="RefSeq" id="WP_166920610.1">
    <property type="nucleotide sequence ID" value="NZ_JAASRN010000004.1"/>
</dbReference>
<evidence type="ECO:0000313" key="6">
    <source>
        <dbReference type="Proteomes" id="UP000537126"/>
    </source>
</evidence>
<dbReference type="InterPro" id="IPR035965">
    <property type="entry name" value="PAS-like_dom_sf"/>
</dbReference>
<keyword evidence="2" id="KW-1133">Transmembrane helix</keyword>
<dbReference type="PROSITE" id="PS50113">
    <property type="entry name" value="PAC"/>
    <property type="match status" value="2"/>
</dbReference>
<accession>A0A846MT65</accession>
<evidence type="ECO:0000313" key="5">
    <source>
        <dbReference type="EMBL" id="NIK74645.1"/>
    </source>
</evidence>
<dbReference type="InterPro" id="IPR000700">
    <property type="entry name" value="PAS-assoc_C"/>
</dbReference>
<feature type="coiled-coil region" evidence="1">
    <location>
        <begin position="520"/>
        <end position="578"/>
    </location>
</feature>
<evidence type="ECO:0000259" key="4">
    <source>
        <dbReference type="PROSITE" id="PS50885"/>
    </source>
</evidence>
<dbReference type="PANTHER" id="PTHR23159">
    <property type="entry name" value="CENTROSOMAL PROTEIN 2"/>
    <property type="match status" value="1"/>
</dbReference>
<feature type="transmembrane region" description="Helical" evidence="2">
    <location>
        <begin position="240"/>
        <end position="261"/>
    </location>
</feature>
<dbReference type="InterPro" id="IPR003660">
    <property type="entry name" value="HAMP_dom"/>
</dbReference>
<evidence type="ECO:0000256" key="2">
    <source>
        <dbReference type="SAM" id="Phobius"/>
    </source>
</evidence>
<dbReference type="InterPro" id="IPR013656">
    <property type="entry name" value="PAS_4"/>
</dbReference>
<sequence length="845" mass="97388">MEKILSDILKGLGQLFRVNSIRGRILLGGITAVLVLLLFSTLLSVRLRVIIDKSHTLNRLYHPTNYYTLQLGQGVNGLMSQLHALVYPPTLSISNQENQTLRQYKDTQVQASFEQLRQLIKQQNSPELDAILETLSNQMEHFNQLVEDAISLNKESNRQYLYNSQAISALQSGQSDEDIRLQSMRATTIFNFKLAFLVNGSLREAQNSIDVSLEKLIRANNRTIRQLDEELLRESTQFNWIEGVAIVATLFLILLVMTNVIRLINRDLVRIQVQSKQLSSGDIPQATYTRSQELNPIATELNTLAKRLKQLKEYALQVAQGNYDQYEELFPQKSELGAALHKMQEGLQSISEQEALRAWRNEGLALFSSILRETGDLEKLGNSLIKNLVQRLQANQGGLFIATGEEVGKEDKLVLIGCYAYNKQKYLTKEIKIGEGLLGRVWKEGKSIYITNIPPKYLEIRSGLGGASPQYLFIAPLKGGDKVEGVIEIASFHEIPQAYRDFVEELSESIATTFANLKAAQRTQKLLQELREANELMRERDEEMRQNLEELQATQEEVERARREIAAKEGNLKALLNNTSDAIMALDMHYRITFINNVMKRLYESFGVYLDEGRILEEPLPGLSWQETQREVKRTLQGERVMLFTEQSMRGEVYHYEIHLNPIYNERQRVYGISVFITDITQQRKAELELRTKEANLNSLINNTEDSIVAVDRDFKILVFNEEFNRRRQGVPVKEGDDFLMFIPAERREEWRLWLERAFRGERFQKIIKRETDKRTIYREYSFNPIFNEKGEVIGASVFSKDITEAKMAEAENQRIIQQLFEQRTQLKARIEELEKQLAELQSSS</sequence>
<keyword evidence="2" id="KW-0812">Transmembrane</keyword>
<dbReference type="Proteomes" id="UP000537126">
    <property type="component" value="Unassembled WGS sequence"/>
</dbReference>
<dbReference type="AlphaFoldDB" id="A0A846MT65"/>
<dbReference type="GO" id="GO:0016020">
    <property type="term" value="C:membrane"/>
    <property type="evidence" value="ECO:0007669"/>
    <property type="project" value="InterPro"/>
</dbReference>
<dbReference type="SUPFAM" id="SSF55781">
    <property type="entry name" value="GAF domain-like"/>
    <property type="match status" value="1"/>
</dbReference>
<name>A0A846MT65_9BACT</name>
<dbReference type="PROSITE" id="PS50885">
    <property type="entry name" value="HAMP"/>
    <property type="match status" value="1"/>
</dbReference>
<evidence type="ECO:0000256" key="1">
    <source>
        <dbReference type="SAM" id="Coils"/>
    </source>
</evidence>
<reference evidence="5 6" key="1">
    <citation type="submission" date="2020-03" db="EMBL/GenBank/DDBJ databases">
        <title>Genomic Encyclopedia of Type Strains, Phase IV (KMG-IV): sequencing the most valuable type-strain genomes for metagenomic binning, comparative biology and taxonomic classification.</title>
        <authorList>
            <person name="Goeker M."/>
        </authorList>
    </citation>
    <scope>NUCLEOTIDE SEQUENCE [LARGE SCALE GENOMIC DNA]</scope>
    <source>
        <strain evidence="5 6">DSM 5718</strain>
    </source>
</reference>
<dbReference type="SMART" id="SM00091">
    <property type="entry name" value="PAS"/>
    <property type="match status" value="3"/>
</dbReference>
<dbReference type="CDD" id="cd00130">
    <property type="entry name" value="PAS"/>
    <property type="match status" value="2"/>
</dbReference>
<dbReference type="EMBL" id="JAASRN010000004">
    <property type="protein sequence ID" value="NIK74645.1"/>
    <property type="molecule type" value="Genomic_DNA"/>
</dbReference>
<dbReference type="GO" id="GO:0007165">
    <property type="term" value="P:signal transduction"/>
    <property type="evidence" value="ECO:0007669"/>
    <property type="project" value="InterPro"/>
</dbReference>
<organism evidence="5 6">
    <name type="scientific">Thermonema lapsum</name>
    <dbReference type="NCBI Taxonomy" id="28195"/>
    <lineage>
        <taxon>Bacteria</taxon>
        <taxon>Pseudomonadati</taxon>
        <taxon>Bacteroidota</taxon>
        <taxon>Cytophagia</taxon>
        <taxon>Cytophagales</taxon>
        <taxon>Thermonemataceae</taxon>
        <taxon>Thermonema</taxon>
    </lineage>
</organism>
<feature type="domain" description="HAMP" evidence="4">
    <location>
        <begin position="262"/>
        <end position="313"/>
    </location>
</feature>
<comment type="caution">
    <text evidence="5">The sequence shown here is derived from an EMBL/GenBank/DDBJ whole genome shotgun (WGS) entry which is preliminary data.</text>
</comment>
<feature type="domain" description="PAC" evidence="3">
    <location>
        <begin position="637"/>
        <end position="692"/>
    </location>
</feature>
<feature type="coiled-coil region" evidence="1">
    <location>
        <begin position="817"/>
        <end position="844"/>
    </location>
</feature>
<dbReference type="InterPro" id="IPR029016">
    <property type="entry name" value="GAF-like_dom_sf"/>
</dbReference>
<keyword evidence="6" id="KW-1185">Reference proteome</keyword>
<protein>
    <submittedName>
        <fullName evidence="5">PAS domain S-box-containing protein</fullName>
    </submittedName>
</protein>
<dbReference type="PANTHER" id="PTHR23159:SF31">
    <property type="entry name" value="CENTROSOME-ASSOCIATED PROTEIN CEP250 ISOFORM X1"/>
    <property type="match status" value="1"/>
</dbReference>
<dbReference type="Gene3D" id="3.30.450.20">
    <property type="entry name" value="PAS domain"/>
    <property type="match status" value="2"/>
</dbReference>
<gene>
    <name evidence="5" type="ORF">FHS56_002174</name>
</gene>
<dbReference type="Pfam" id="PF13185">
    <property type="entry name" value="GAF_2"/>
    <property type="match status" value="1"/>
</dbReference>
<keyword evidence="1" id="KW-0175">Coiled coil</keyword>
<dbReference type="Gene3D" id="3.30.450.40">
    <property type="match status" value="1"/>
</dbReference>
<dbReference type="SUPFAM" id="SSF55785">
    <property type="entry name" value="PYP-like sensor domain (PAS domain)"/>
    <property type="match status" value="2"/>
</dbReference>
<dbReference type="Pfam" id="PF08448">
    <property type="entry name" value="PAS_4"/>
    <property type="match status" value="2"/>
</dbReference>
<evidence type="ECO:0000259" key="3">
    <source>
        <dbReference type="PROSITE" id="PS50113"/>
    </source>
</evidence>
<dbReference type="InterPro" id="IPR003018">
    <property type="entry name" value="GAF"/>
</dbReference>
<proteinExistence type="predicted"/>
<dbReference type="InterPro" id="IPR001610">
    <property type="entry name" value="PAC"/>
</dbReference>
<keyword evidence="2" id="KW-0472">Membrane</keyword>
<dbReference type="SMART" id="SM00086">
    <property type="entry name" value="PAC"/>
    <property type="match status" value="2"/>
</dbReference>
<feature type="transmembrane region" description="Helical" evidence="2">
    <location>
        <begin position="25"/>
        <end position="45"/>
    </location>
</feature>
<dbReference type="NCBIfam" id="TIGR00229">
    <property type="entry name" value="sensory_box"/>
    <property type="match status" value="2"/>
</dbReference>